<sequence length="732" mass="78180">MGCGNPPSVTAPKEEQDKFSLTTKPIGADGGVRTHGANSFGADIMNFPFMSLGYTHFAQHEGDCRSYPECENGNNRLGAYMNLNCLNYKIDANLMSVRSDISEFHRESAMSYPDSSTSGLCHATDRNNAIESDSLMTTAVSSMDSHKTAVQMNFMPQRCEATTGYPIKAHGTEAKKIKISGSQMRGKYSSSEINSSVLPLVDNFPVTGNKNDLNIVPLPFSSPQNVDGKFLTLGIGGCTEIRSNSNFSSREIASKLEDAVSSQCNISLVGRSPINPSSLAHLTGRAARIQTKAGQLSSSASNLAGRMSTSYGGGLIGDTSTRLHSMPFPSLQTPQATPQFNFSAKHDTSVFDLTPSSLPFRSTFISQPESVTQRPEITKFADFASQSVPRQQDHGRSSINVSCESSRNYLYDRHRGSSISHAQLGELIPLTKGGETESGAGISLPGSVQPVGRVISLAAGTRAEVPAIGSSAPSGQPVGHLHTSHNVGSVQAPGNSLFPKRIGFQVPKGSTFESAAAGPFPKRLGVQLNDFATARTGKGLPPVSLAAQVNPRGPSLSSGQHQHGVPVQLSKDFPRVDSNGQVIPVAKLDVRPQVSPFVSHPSLKRQATENSPDARLGQRRKFFPRPIIHHSVAHQRQIIPASIPATVHIPPAPLHVKWQGFDVPLEPTGNKCLLCKRDLSFTAEGPVYQPAIPPAVAVLPCGHTFHDHCLQVITPEDQAKSPPCIPCAIGET</sequence>
<dbReference type="PANTHER" id="PTHR31150">
    <property type="entry name" value="EXPRESSED PROTEIN"/>
    <property type="match status" value="1"/>
</dbReference>
<dbReference type="SUPFAM" id="SSF57850">
    <property type="entry name" value="RING/U-box"/>
    <property type="match status" value="1"/>
</dbReference>
<name>A0AAW2PIJ9_SESRA</name>
<dbReference type="GO" id="GO:0008270">
    <property type="term" value="F:zinc ion binding"/>
    <property type="evidence" value="ECO:0007669"/>
    <property type="project" value="UniProtKB-KW"/>
</dbReference>
<evidence type="ECO:0000313" key="3">
    <source>
        <dbReference type="EMBL" id="KAL0354903.1"/>
    </source>
</evidence>
<dbReference type="EMBL" id="JACGWJ010000017">
    <property type="protein sequence ID" value="KAL0354903.1"/>
    <property type="molecule type" value="Genomic_DNA"/>
</dbReference>
<feature type="domain" description="RING-type" evidence="2">
    <location>
        <begin position="672"/>
        <end position="727"/>
    </location>
</feature>
<dbReference type="InterPro" id="IPR001841">
    <property type="entry name" value="Znf_RING"/>
</dbReference>
<organism evidence="3">
    <name type="scientific">Sesamum radiatum</name>
    <name type="common">Black benniseed</name>
    <dbReference type="NCBI Taxonomy" id="300843"/>
    <lineage>
        <taxon>Eukaryota</taxon>
        <taxon>Viridiplantae</taxon>
        <taxon>Streptophyta</taxon>
        <taxon>Embryophyta</taxon>
        <taxon>Tracheophyta</taxon>
        <taxon>Spermatophyta</taxon>
        <taxon>Magnoliopsida</taxon>
        <taxon>eudicotyledons</taxon>
        <taxon>Gunneridae</taxon>
        <taxon>Pentapetalae</taxon>
        <taxon>asterids</taxon>
        <taxon>lamiids</taxon>
        <taxon>Lamiales</taxon>
        <taxon>Pedaliaceae</taxon>
        <taxon>Sesamum</taxon>
    </lineage>
</organism>
<evidence type="ECO:0000259" key="2">
    <source>
        <dbReference type="PROSITE" id="PS50089"/>
    </source>
</evidence>
<dbReference type="PROSITE" id="PS50089">
    <property type="entry name" value="ZF_RING_2"/>
    <property type="match status" value="1"/>
</dbReference>
<keyword evidence="1" id="KW-0862">Zinc</keyword>
<dbReference type="AlphaFoldDB" id="A0AAW2PIJ9"/>
<dbReference type="PANTHER" id="PTHR31150:SF19">
    <property type="entry name" value="RING-TYPE DOMAIN-CONTAINING PROTEIN"/>
    <property type="match status" value="1"/>
</dbReference>
<protein>
    <recommendedName>
        <fullName evidence="2">RING-type domain-containing protein</fullName>
    </recommendedName>
</protein>
<accession>A0AAW2PIJ9</accession>
<proteinExistence type="predicted"/>
<comment type="caution">
    <text evidence="3">The sequence shown here is derived from an EMBL/GenBank/DDBJ whole genome shotgun (WGS) entry which is preliminary data.</text>
</comment>
<reference evidence="3" key="1">
    <citation type="submission" date="2020-06" db="EMBL/GenBank/DDBJ databases">
        <authorList>
            <person name="Li T."/>
            <person name="Hu X."/>
            <person name="Zhang T."/>
            <person name="Song X."/>
            <person name="Zhang H."/>
            <person name="Dai N."/>
            <person name="Sheng W."/>
            <person name="Hou X."/>
            <person name="Wei L."/>
        </authorList>
    </citation>
    <scope>NUCLEOTIDE SEQUENCE</scope>
    <source>
        <strain evidence="3">G02</strain>
        <tissue evidence="3">Leaf</tissue>
    </source>
</reference>
<keyword evidence="1" id="KW-0863">Zinc-finger</keyword>
<keyword evidence="1" id="KW-0479">Metal-binding</keyword>
<reference evidence="3" key="2">
    <citation type="journal article" date="2024" name="Plant">
        <title>Genomic evolution and insights into agronomic trait innovations of Sesamum species.</title>
        <authorList>
            <person name="Miao H."/>
            <person name="Wang L."/>
            <person name="Qu L."/>
            <person name="Liu H."/>
            <person name="Sun Y."/>
            <person name="Le M."/>
            <person name="Wang Q."/>
            <person name="Wei S."/>
            <person name="Zheng Y."/>
            <person name="Lin W."/>
            <person name="Duan Y."/>
            <person name="Cao H."/>
            <person name="Xiong S."/>
            <person name="Wang X."/>
            <person name="Wei L."/>
            <person name="Li C."/>
            <person name="Ma Q."/>
            <person name="Ju M."/>
            <person name="Zhao R."/>
            <person name="Li G."/>
            <person name="Mu C."/>
            <person name="Tian Q."/>
            <person name="Mei H."/>
            <person name="Zhang T."/>
            <person name="Gao T."/>
            <person name="Zhang H."/>
        </authorList>
    </citation>
    <scope>NUCLEOTIDE SEQUENCE</scope>
    <source>
        <strain evidence="3">G02</strain>
    </source>
</reference>
<gene>
    <name evidence="3" type="ORF">Sradi_3937200</name>
</gene>
<evidence type="ECO:0000256" key="1">
    <source>
        <dbReference type="PROSITE-ProRule" id="PRU00175"/>
    </source>
</evidence>